<keyword evidence="10 15" id="KW-0720">Serine protease</keyword>
<dbReference type="InterPro" id="IPR000209">
    <property type="entry name" value="Peptidase_S8/S53_dom"/>
</dbReference>
<dbReference type="CDD" id="cd04056">
    <property type="entry name" value="Peptidases_S53"/>
    <property type="match status" value="1"/>
</dbReference>
<keyword evidence="5" id="KW-0964">Secreted</keyword>
<dbReference type="PANTHER" id="PTHR14218">
    <property type="entry name" value="PROTEASE S8 TRIPEPTIDYL PEPTIDASE I CLN2"/>
    <property type="match status" value="1"/>
</dbReference>
<feature type="binding site" evidence="15">
    <location>
        <position position="590"/>
    </location>
    <ligand>
        <name>Ca(2+)</name>
        <dbReference type="ChEBI" id="CHEBI:29108"/>
    </ligand>
</feature>
<dbReference type="PROSITE" id="PS51695">
    <property type="entry name" value="SEDOLISIN"/>
    <property type="match status" value="1"/>
</dbReference>
<accession>A0A8T9C640</accession>
<dbReference type="InterPro" id="IPR036852">
    <property type="entry name" value="Peptidase_S8/S53_dom_sf"/>
</dbReference>
<feature type="chain" id="PRO_5035761787" description="tripeptidyl-peptidase II" evidence="16">
    <location>
        <begin position="20"/>
        <end position="610"/>
    </location>
</feature>
<dbReference type="Proteomes" id="UP000469558">
    <property type="component" value="Unassembled WGS sequence"/>
</dbReference>
<evidence type="ECO:0000256" key="8">
    <source>
        <dbReference type="ARBA" id="ARBA00022729"/>
    </source>
</evidence>
<evidence type="ECO:0000313" key="19">
    <source>
        <dbReference type="Proteomes" id="UP000469558"/>
    </source>
</evidence>
<evidence type="ECO:0000256" key="2">
    <source>
        <dbReference type="ARBA" id="ARBA00002451"/>
    </source>
</evidence>
<dbReference type="SUPFAM" id="SSF54897">
    <property type="entry name" value="Protease propeptides/inhibitors"/>
    <property type="match status" value="1"/>
</dbReference>
<dbReference type="PANTHER" id="PTHR14218:SF39">
    <property type="entry name" value="PEPTIDASE S53 DOMAIN-CONTAINING PROTEIN"/>
    <property type="match status" value="1"/>
</dbReference>
<evidence type="ECO:0000259" key="17">
    <source>
        <dbReference type="PROSITE" id="PS51695"/>
    </source>
</evidence>
<keyword evidence="14" id="KW-0325">Glycoprotein</keyword>
<keyword evidence="11 15" id="KW-0106">Calcium</keyword>
<evidence type="ECO:0000256" key="4">
    <source>
        <dbReference type="ARBA" id="ARBA00012462"/>
    </source>
</evidence>
<protein>
    <recommendedName>
        <fullName evidence="4">tripeptidyl-peptidase II</fullName>
        <ecNumber evidence="4">3.4.14.10</ecNumber>
    </recommendedName>
</protein>
<dbReference type="SMART" id="SM00944">
    <property type="entry name" value="Pro-kuma_activ"/>
    <property type="match status" value="1"/>
</dbReference>
<feature type="domain" description="Peptidase S53" evidence="17">
    <location>
        <begin position="215"/>
        <end position="610"/>
    </location>
</feature>
<dbReference type="FunFam" id="3.40.50.200:FF:000015">
    <property type="entry name" value="Tripeptidyl peptidase A"/>
    <property type="match status" value="1"/>
</dbReference>
<evidence type="ECO:0000256" key="10">
    <source>
        <dbReference type="ARBA" id="ARBA00022825"/>
    </source>
</evidence>
<name>A0A8T9C640_9HELO</name>
<dbReference type="Pfam" id="PF09286">
    <property type="entry name" value="Pro-kuma_activ"/>
    <property type="match status" value="1"/>
</dbReference>
<dbReference type="InterPro" id="IPR015366">
    <property type="entry name" value="S53_propep"/>
</dbReference>
<keyword evidence="6 15" id="KW-0645">Protease</keyword>
<evidence type="ECO:0000256" key="3">
    <source>
        <dbReference type="ARBA" id="ARBA00004239"/>
    </source>
</evidence>
<evidence type="ECO:0000256" key="5">
    <source>
        <dbReference type="ARBA" id="ARBA00022525"/>
    </source>
</evidence>
<evidence type="ECO:0000256" key="12">
    <source>
        <dbReference type="ARBA" id="ARBA00023026"/>
    </source>
</evidence>
<comment type="subcellular location">
    <subcellularLocation>
        <location evidence="3">Secreted</location>
        <location evidence="3">Extracellular space</location>
    </subcellularLocation>
</comment>
<feature type="signal peptide" evidence="16">
    <location>
        <begin position="1"/>
        <end position="19"/>
    </location>
</feature>
<evidence type="ECO:0000256" key="11">
    <source>
        <dbReference type="ARBA" id="ARBA00022837"/>
    </source>
</evidence>
<dbReference type="EMBL" id="QGMK01001014">
    <property type="protein sequence ID" value="TVY75573.1"/>
    <property type="molecule type" value="Genomic_DNA"/>
</dbReference>
<dbReference type="GO" id="GO:0004252">
    <property type="term" value="F:serine-type endopeptidase activity"/>
    <property type="evidence" value="ECO:0007669"/>
    <property type="project" value="UniProtKB-UniRule"/>
</dbReference>
<gene>
    <name evidence="18" type="primary">SED2_4</name>
    <name evidence="18" type="ORF">LSUE1_G005569</name>
</gene>
<evidence type="ECO:0000256" key="16">
    <source>
        <dbReference type="SAM" id="SignalP"/>
    </source>
</evidence>
<keyword evidence="19" id="KW-1185">Reference proteome</keyword>
<comment type="cofactor">
    <cofactor evidence="15">
        <name>Ca(2+)</name>
        <dbReference type="ChEBI" id="CHEBI:29108"/>
    </cofactor>
    <text evidence="15">Binds 1 Ca(2+) ion per subunit.</text>
</comment>
<keyword evidence="9 15" id="KW-0378">Hydrolase</keyword>
<evidence type="ECO:0000256" key="1">
    <source>
        <dbReference type="ARBA" id="ARBA00001910"/>
    </source>
</evidence>
<comment type="catalytic activity">
    <reaction evidence="1">
        <text>Release of an N-terminal tripeptide from a polypeptide.</text>
        <dbReference type="EC" id="3.4.14.10"/>
    </reaction>
</comment>
<comment type="caution">
    <text evidence="18">The sequence shown here is derived from an EMBL/GenBank/DDBJ whole genome shotgun (WGS) entry which is preliminary data.</text>
</comment>
<dbReference type="GO" id="GO:0008240">
    <property type="term" value="F:tripeptidyl-peptidase activity"/>
    <property type="evidence" value="ECO:0007669"/>
    <property type="project" value="UniProtKB-EC"/>
</dbReference>
<dbReference type="Pfam" id="PF00082">
    <property type="entry name" value="Peptidase_S8"/>
    <property type="match status" value="1"/>
</dbReference>
<dbReference type="CDD" id="cd11377">
    <property type="entry name" value="Pro-peptidase_S53"/>
    <property type="match status" value="1"/>
</dbReference>
<keyword evidence="13" id="KW-0865">Zymogen</keyword>
<evidence type="ECO:0000256" key="7">
    <source>
        <dbReference type="ARBA" id="ARBA00022723"/>
    </source>
</evidence>
<evidence type="ECO:0000313" key="18">
    <source>
        <dbReference type="EMBL" id="TVY75573.1"/>
    </source>
</evidence>
<comment type="function">
    <text evidence="2">Secreted tripeptidyl-peptidase which degrades proteins at acidic pHs and is involved in virulence.</text>
</comment>
<dbReference type="InterPro" id="IPR023828">
    <property type="entry name" value="Peptidase_S8_Ser-AS"/>
</dbReference>
<dbReference type="InterPro" id="IPR030400">
    <property type="entry name" value="Sedolisin_dom"/>
</dbReference>
<feature type="binding site" evidence="15">
    <location>
        <position position="570"/>
    </location>
    <ligand>
        <name>Ca(2+)</name>
        <dbReference type="ChEBI" id="CHEBI:29108"/>
    </ligand>
</feature>
<feature type="active site" description="Charge relay system" evidence="15">
    <location>
        <position position="527"/>
    </location>
</feature>
<keyword evidence="12" id="KW-0843">Virulence</keyword>
<feature type="active site" description="Charge relay system" evidence="15">
    <location>
        <position position="300"/>
    </location>
</feature>
<organism evidence="18 19">
    <name type="scientific">Lachnellula suecica</name>
    <dbReference type="NCBI Taxonomy" id="602035"/>
    <lineage>
        <taxon>Eukaryota</taxon>
        <taxon>Fungi</taxon>
        <taxon>Dikarya</taxon>
        <taxon>Ascomycota</taxon>
        <taxon>Pezizomycotina</taxon>
        <taxon>Leotiomycetes</taxon>
        <taxon>Helotiales</taxon>
        <taxon>Lachnaceae</taxon>
        <taxon>Lachnellula</taxon>
    </lineage>
</organism>
<dbReference type="OrthoDB" id="409122at2759"/>
<feature type="active site" description="Charge relay system" evidence="15">
    <location>
        <position position="304"/>
    </location>
</feature>
<evidence type="ECO:0000256" key="14">
    <source>
        <dbReference type="ARBA" id="ARBA00023180"/>
    </source>
</evidence>
<dbReference type="GO" id="GO:0046872">
    <property type="term" value="F:metal ion binding"/>
    <property type="evidence" value="ECO:0007669"/>
    <property type="project" value="UniProtKB-UniRule"/>
</dbReference>
<evidence type="ECO:0000256" key="15">
    <source>
        <dbReference type="PROSITE-ProRule" id="PRU01032"/>
    </source>
</evidence>
<proteinExistence type="predicted"/>
<dbReference type="PROSITE" id="PS00138">
    <property type="entry name" value="SUBTILASE_SER"/>
    <property type="match status" value="1"/>
</dbReference>
<dbReference type="InterPro" id="IPR050819">
    <property type="entry name" value="Tripeptidyl-peptidase_I"/>
</dbReference>
<dbReference type="AlphaFoldDB" id="A0A8T9C640"/>
<evidence type="ECO:0000256" key="6">
    <source>
        <dbReference type="ARBA" id="ARBA00022670"/>
    </source>
</evidence>
<evidence type="ECO:0000256" key="9">
    <source>
        <dbReference type="ARBA" id="ARBA00022801"/>
    </source>
</evidence>
<reference evidence="18 19" key="1">
    <citation type="submission" date="2018-05" db="EMBL/GenBank/DDBJ databases">
        <title>Genome sequencing and assembly of the regulated plant pathogen Lachnellula willkommii and related sister species for the development of diagnostic species identification markers.</title>
        <authorList>
            <person name="Giroux E."/>
            <person name="Bilodeau G."/>
        </authorList>
    </citation>
    <scope>NUCLEOTIDE SEQUENCE [LARGE SCALE GENOMIC DNA]</scope>
    <source>
        <strain evidence="18 19">CBS 268.59</strain>
    </source>
</reference>
<sequence>MFSFTTLLSIAIAARAVAGSPIRSRTPYVVKETHFVPRKWKQVGQAAEESTISLNIGLKQSQFDELERHLYEVSDPDHERYGKHLSVEHVEELVKPSAESLDMVREWLLENGIGDLSYSAAKDWISVSIPLQTAEQLLDTKYHVYEHEDGDRLVRTSEWSLPLHLHDHVDAIQPTTSFMRTAGQKTEFLQFPPWVSPEYIPPTNATISKVCNISSVTPECFMNLYSTKGYKPQATKFNKVAFNNYLGEIPIRPDTEKFLAKYRPAAADAAYKFPQYSIAGGPVQDGPLNYSQAADGISREANLDVQAIMGISDPTPVVSYSTGGSPPFTPDLATTENTNEPYFVWLNYILSQPSIPQVISTSYADDEQTVPKAYAERVCQQFAQLGARGVSVLFASGDRGVGINNTCLSNDGKNTTMFVPLFPSGCPYVTTVGATHQFEPEVVAFRPGYYAADGSYREIYSSGGGFSNYFSTPRYQEKVVSSYVKGLGGLYDGLYNKKGRAYPDISAQGQYFAYFWNGTEGVISGTSASTPLMSGIIALVNDVLLSHGKPVLGFLNPFLYSKGYKGFTDITSGSAAGCNVDGFAAKEGWDPVTGFGTPIFPVLAELAKGY</sequence>
<dbReference type="EC" id="3.4.14.10" evidence="4"/>
<dbReference type="GO" id="GO:0005576">
    <property type="term" value="C:extracellular region"/>
    <property type="evidence" value="ECO:0007669"/>
    <property type="project" value="UniProtKB-SubCell"/>
</dbReference>
<keyword evidence="8 16" id="KW-0732">Signal</keyword>
<dbReference type="SUPFAM" id="SSF52743">
    <property type="entry name" value="Subtilisin-like"/>
    <property type="match status" value="1"/>
</dbReference>
<dbReference type="Gene3D" id="3.40.50.200">
    <property type="entry name" value="Peptidase S8/S53 domain"/>
    <property type="match status" value="1"/>
</dbReference>
<feature type="binding site" evidence="15">
    <location>
        <position position="569"/>
    </location>
    <ligand>
        <name>Ca(2+)</name>
        <dbReference type="ChEBI" id="CHEBI:29108"/>
    </ligand>
</feature>
<feature type="binding site" evidence="15">
    <location>
        <position position="588"/>
    </location>
    <ligand>
        <name>Ca(2+)</name>
        <dbReference type="ChEBI" id="CHEBI:29108"/>
    </ligand>
</feature>
<keyword evidence="7 15" id="KW-0479">Metal-binding</keyword>
<dbReference type="GO" id="GO:0006508">
    <property type="term" value="P:proteolysis"/>
    <property type="evidence" value="ECO:0007669"/>
    <property type="project" value="UniProtKB-KW"/>
</dbReference>
<evidence type="ECO:0000256" key="13">
    <source>
        <dbReference type="ARBA" id="ARBA00023145"/>
    </source>
</evidence>